<organism evidence="1 2">
    <name type="scientific">Acinetobacter pittii</name>
    <name type="common">Acinetobacter genomosp. 3</name>
    <dbReference type="NCBI Taxonomy" id="48296"/>
    <lineage>
        <taxon>Bacteria</taxon>
        <taxon>Pseudomonadati</taxon>
        <taxon>Pseudomonadota</taxon>
        <taxon>Gammaproteobacteria</taxon>
        <taxon>Moraxellales</taxon>
        <taxon>Moraxellaceae</taxon>
        <taxon>Acinetobacter</taxon>
        <taxon>Acinetobacter calcoaceticus/baumannii complex</taxon>
    </lineage>
</organism>
<dbReference type="AlphaFoldDB" id="A0A1C2NLM4"/>
<sequence>MIKNKPKLDYYYEKQNEIKIGTELANSFLSISGQCVVNMRDIALQRLLFLFWGQNHLGFERNVHLIH</sequence>
<reference evidence="1 2" key="1">
    <citation type="submission" date="2018-11" db="EMBL/GenBank/DDBJ databases">
        <authorList>
            <person name="Kuo S.-C."/>
            <person name="Chen F.-J."/>
            <person name="Liao Y.-C."/>
        </authorList>
    </citation>
    <scope>NUCLEOTIDE SEQUENCE [LARGE SCALE GENOMIC DNA]</scope>
    <source>
        <strain evidence="1 2">2014S06-099</strain>
    </source>
</reference>
<reference evidence="1 2" key="2">
    <citation type="submission" date="2018-12" db="EMBL/GenBank/DDBJ databases">
        <title>Molecular Epidemiology of Emerging Carbapenem-Resistance in Acinetobacter nosocomialis and Acinetobacter pittii in Taiwan, 2010-2014.</title>
        <authorList>
            <person name="Huang W.-C."/>
            <person name="Wang H.-Y."/>
            <person name="Lai J.-F."/>
            <person name="Lauderdale T.-L."/>
            <person name="Sytwu H.-K."/>
        </authorList>
    </citation>
    <scope>NUCLEOTIDE SEQUENCE [LARGE SCALE GENOMIC DNA]</scope>
    <source>
        <strain evidence="1 2">2014S06-099</strain>
    </source>
</reference>
<protein>
    <submittedName>
        <fullName evidence="1">Uncharacterized protein</fullName>
    </submittedName>
</protein>
<evidence type="ECO:0000313" key="2">
    <source>
        <dbReference type="Proteomes" id="UP000254410"/>
    </source>
</evidence>
<gene>
    <name evidence="1" type="ORF">DKE52_009390</name>
</gene>
<evidence type="ECO:0000313" key="1">
    <source>
        <dbReference type="EMBL" id="AZC00537.1"/>
    </source>
</evidence>
<name>A0A1C2NLM4_ACIPI</name>
<dbReference type="Proteomes" id="UP000254410">
    <property type="component" value="Chromosome"/>
</dbReference>
<proteinExistence type="predicted"/>
<accession>A0A1C2NLM4</accession>
<dbReference type="EMBL" id="CP033540">
    <property type="protein sequence ID" value="AZC00537.1"/>
    <property type="molecule type" value="Genomic_DNA"/>
</dbReference>